<dbReference type="OrthoDB" id="881662at2"/>
<dbReference type="EMBL" id="RWIS01000001">
    <property type="protein sequence ID" value="RSK37398.1"/>
    <property type="molecule type" value="Genomic_DNA"/>
</dbReference>
<evidence type="ECO:0000313" key="4">
    <source>
        <dbReference type="EMBL" id="RSK37398.1"/>
    </source>
</evidence>
<organism evidence="4 5">
    <name type="scientific">Hymenobacter metallilatus</name>
    <dbReference type="NCBI Taxonomy" id="2493666"/>
    <lineage>
        <taxon>Bacteria</taxon>
        <taxon>Pseudomonadati</taxon>
        <taxon>Bacteroidota</taxon>
        <taxon>Cytophagia</taxon>
        <taxon>Cytophagales</taxon>
        <taxon>Hymenobacteraceae</taxon>
        <taxon>Hymenobacter</taxon>
    </lineage>
</organism>
<proteinExistence type="predicted"/>
<reference evidence="4 5" key="1">
    <citation type="submission" date="2018-12" db="EMBL/GenBank/DDBJ databases">
        <authorList>
            <person name="Feng G."/>
            <person name="Zhu H."/>
        </authorList>
    </citation>
    <scope>NUCLEOTIDE SEQUENCE [LARGE SCALE GENOMIC DNA]</scope>
    <source>
        <strain evidence="4 5">9PBR-2</strain>
    </source>
</reference>
<dbReference type="Pfam" id="PF10077">
    <property type="entry name" value="DUF2314"/>
    <property type="match status" value="1"/>
</dbReference>
<keyword evidence="5" id="KW-1185">Reference proteome</keyword>
<feature type="region of interest" description="Disordered" evidence="1">
    <location>
        <begin position="1"/>
        <end position="21"/>
    </location>
</feature>
<evidence type="ECO:0000256" key="2">
    <source>
        <dbReference type="SAM" id="Phobius"/>
    </source>
</evidence>
<evidence type="ECO:0000259" key="3">
    <source>
        <dbReference type="Pfam" id="PF10077"/>
    </source>
</evidence>
<keyword evidence="2" id="KW-1133">Transmembrane helix</keyword>
<evidence type="ECO:0000256" key="1">
    <source>
        <dbReference type="SAM" id="MobiDB-lite"/>
    </source>
</evidence>
<feature type="domain" description="DUF2314" evidence="3">
    <location>
        <begin position="136"/>
        <end position="235"/>
    </location>
</feature>
<feature type="compositionally biased region" description="Polar residues" evidence="1">
    <location>
        <begin position="8"/>
        <end position="21"/>
    </location>
</feature>
<dbReference type="Proteomes" id="UP000280066">
    <property type="component" value="Unassembled WGS sequence"/>
</dbReference>
<sequence length="245" mass="26819">MAGRKATTWANSGTWSSASPSRANSRMALFGWEGPLGPMASCFNYAPLPIFPFSKVLQYAPLGPCLLSNLLLLFTMLYSAFCRFLGLAGLLLCAEMTLAQQPRNEAPLAPNAPTDRPLTITGTSAEAALRDFDKLLAPAVKQARKTLPRARQRFTKGLPAGQAFFLTTRIFDPSGAYEQVFVRVQEWEGTTVKGIISNDLDVVRSFRPGQLISFPESAVLDWTITTPDGKEEGNFVGKLLDARQR</sequence>
<dbReference type="InterPro" id="IPR018756">
    <property type="entry name" value="DUF2314"/>
</dbReference>
<keyword evidence="2" id="KW-0812">Transmembrane</keyword>
<protein>
    <submittedName>
        <fullName evidence="4">DUF2314 domain-containing protein</fullName>
    </submittedName>
</protein>
<accession>A0A3R9MAS6</accession>
<feature type="transmembrane region" description="Helical" evidence="2">
    <location>
        <begin position="70"/>
        <end position="94"/>
    </location>
</feature>
<comment type="caution">
    <text evidence="4">The sequence shown here is derived from an EMBL/GenBank/DDBJ whole genome shotgun (WGS) entry which is preliminary data.</text>
</comment>
<evidence type="ECO:0000313" key="5">
    <source>
        <dbReference type="Proteomes" id="UP000280066"/>
    </source>
</evidence>
<keyword evidence="2" id="KW-0472">Membrane</keyword>
<dbReference type="AlphaFoldDB" id="A0A3R9MAS6"/>
<name>A0A3R9MAS6_9BACT</name>
<gene>
    <name evidence="4" type="ORF">EI290_01735</name>
</gene>